<keyword evidence="3" id="KW-1185">Reference proteome</keyword>
<protein>
    <submittedName>
        <fullName evidence="2">DUF3592 domain-containing protein</fullName>
    </submittedName>
</protein>
<accession>A0ABS3YZ35</accession>
<keyword evidence="1" id="KW-0812">Transmembrane</keyword>
<evidence type="ECO:0000313" key="3">
    <source>
        <dbReference type="Proteomes" id="UP000677244"/>
    </source>
</evidence>
<sequence length="159" mass="17857">MKTFKKVILIIVILALSSFMLFSAGKKYFIEASVDLKKVHKVTAHITSSYQTKRSIGGRGRKVGAFVFTISKYNYRFGASPSPRYLEKVVNNLQTGDTVTVYYDPEYEGQINYNIYQIEKSGRVIFAYNTYKSNNILTAILLVLGACFLLALIVGVVKS</sequence>
<dbReference type="EMBL" id="JAGHKO010000005">
    <property type="protein sequence ID" value="MBO9203194.1"/>
    <property type="molecule type" value="Genomic_DNA"/>
</dbReference>
<name>A0ABS3YZ35_9BACT</name>
<dbReference type="RefSeq" id="WP_209141245.1">
    <property type="nucleotide sequence ID" value="NZ_JAGHKO010000005.1"/>
</dbReference>
<keyword evidence="1" id="KW-0472">Membrane</keyword>
<feature type="transmembrane region" description="Helical" evidence="1">
    <location>
        <begin position="136"/>
        <end position="157"/>
    </location>
</feature>
<comment type="caution">
    <text evidence="2">The sequence shown here is derived from an EMBL/GenBank/DDBJ whole genome shotgun (WGS) entry which is preliminary data.</text>
</comment>
<feature type="transmembrane region" description="Helical" evidence="1">
    <location>
        <begin position="7"/>
        <end position="25"/>
    </location>
</feature>
<organism evidence="2 3">
    <name type="scientific">Niastella soli</name>
    <dbReference type="NCBI Taxonomy" id="2821487"/>
    <lineage>
        <taxon>Bacteria</taxon>
        <taxon>Pseudomonadati</taxon>
        <taxon>Bacteroidota</taxon>
        <taxon>Chitinophagia</taxon>
        <taxon>Chitinophagales</taxon>
        <taxon>Chitinophagaceae</taxon>
        <taxon>Niastella</taxon>
    </lineage>
</organism>
<gene>
    <name evidence="2" type="ORF">J7I42_23085</name>
</gene>
<reference evidence="2 3" key="1">
    <citation type="submission" date="2021-03" db="EMBL/GenBank/DDBJ databases">
        <title>Assistant Professor.</title>
        <authorList>
            <person name="Huq M.A."/>
        </authorList>
    </citation>
    <scope>NUCLEOTIDE SEQUENCE [LARGE SCALE GENOMIC DNA]</scope>
    <source>
        <strain evidence="2 3">MAH-29</strain>
    </source>
</reference>
<evidence type="ECO:0000256" key="1">
    <source>
        <dbReference type="SAM" id="Phobius"/>
    </source>
</evidence>
<evidence type="ECO:0000313" key="2">
    <source>
        <dbReference type="EMBL" id="MBO9203194.1"/>
    </source>
</evidence>
<proteinExistence type="predicted"/>
<dbReference type="Proteomes" id="UP000677244">
    <property type="component" value="Unassembled WGS sequence"/>
</dbReference>
<keyword evidence="1" id="KW-1133">Transmembrane helix</keyword>